<dbReference type="SUPFAM" id="SSF52540">
    <property type="entry name" value="P-loop containing nucleoside triphosphate hydrolases"/>
    <property type="match status" value="1"/>
</dbReference>
<feature type="domain" description="Kinesin motor" evidence="7">
    <location>
        <begin position="150"/>
        <end position="396"/>
    </location>
</feature>
<evidence type="ECO:0000313" key="8">
    <source>
        <dbReference type="EMBL" id="CAI4015071.1"/>
    </source>
</evidence>
<dbReference type="PRINTS" id="PR00380">
    <property type="entry name" value="KINESINHEAVY"/>
</dbReference>
<comment type="caution">
    <text evidence="8">The sequence shown here is derived from an EMBL/GenBank/DDBJ whole genome shotgun (WGS) entry which is preliminary data.</text>
</comment>
<dbReference type="EMBL" id="CAMXCT030006512">
    <property type="protein sequence ID" value="CAL4802383.1"/>
    <property type="molecule type" value="Genomic_DNA"/>
</dbReference>
<evidence type="ECO:0000313" key="10">
    <source>
        <dbReference type="Proteomes" id="UP001152797"/>
    </source>
</evidence>
<feature type="coiled-coil region" evidence="5">
    <location>
        <begin position="414"/>
        <end position="488"/>
    </location>
</feature>
<evidence type="ECO:0000256" key="1">
    <source>
        <dbReference type="ARBA" id="ARBA00022701"/>
    </source>
</evidence>
<keyword evidence="2 5" id="KW-0175">Coiled coil</keyword>
<accession>A0A9P1GIE0</accession>
<comment type="caution">
    <text evidence="4">Lacks conserved residue(s) required for the propagation of feature annotation.</text>
</comment>
<dbReference type="Pfam" id="PF00225">
    <property type="entry name" value="Kinesin"/>
    <property type="match status" value="2"/>
</dbReference>
<comment type="similarity">
    <text evidence="4">Belongs to the TRAFAC class myosin-kinesin ATPase superfamily. Kinesin family.</text>
</comment>
<evidence type="ECO:0000256" key="5">
    <source>
        <dbReference type="SAM" id="Coils"/>
    </source>
</evidence>
<dbReference type="InterPro" id="IPR027640">
    <property type="entry name" value="Kinesin-like_fam"/>
</dbReference>
<dbReference type="PANTHER" id="PTHR47968:SF36">
    <property type="entry name" value="KINESIN HEAVY CHAIN ISOFORM X1"/>
    <property type="match status" value="1"/>
</dbReference>
<feature type="compositionally biased region" description="Low complexity" evidence="6">
    <location>
        <begin position="557"/>
        <end position="572"/>
    </location>
</feature>
<keyword evidence="1" id="KW-0493">Microtubule</keyword>
<dbReference type="PROSITE" id="PS50067">
    <property type="entry name" value="KINESIN_MOTOR_2"/>
    <property type="match status" value="1"/>
</dbReference>
<evidence type="ECO:0000256" key="4">
    <source>
        <dbReference type="PROSITE-ProRule" id="PRU00283"/>
    </source>
</evidence>
<evidence type="ECO:0000256" key="2">
    <source>
        <dbReference type="ARBA" id="ARBA00023054"/>
    </source>
</evidence>
<organism evidence="8">
    <name type="scientific">Cladocopium goreaui</name>
    <dbReference type="NCBI Taxonomy" id="2562237"/>
    <lineage>
        <taxon>Eukaryota</taxon>
        <taxon>Sar</taxon>
        <taxon>Alveolata</taxon>
        <taxon>Dinophyceae</taxon>
        <taxon>Suessiales</taxon>
        <taxon>Symbiodiniaceae</taxon>
        <taxon>Cladocopium</taxon>
    </lineage>
</organism>
<dbReference type="GO" id="GO:0007018">
    <property type="term" value="P:microtubule-based movement"/>
    <property type="evidence" value="ECO:0007669"/>
    <property type="project" value="InterPro"/>
</dbReference>
<evidence type="ECO:0000313" key="9">
    <source>
        <dbReference type="EMBL" id="CAL4802383.1"/>
    </source>
</evidence>
<dbReference type="GO" id="GO:0003777">
    <property type="term" value="F:microtubule motor activity"/>
    <property type="evidence" value="ECO:0007669"/>
    <property type="project" value="InterPro"/>
</dbReference>
<proteinExistence type="inferred from homology"/>
<dbReference type="AlphaFoldDB" id="A0A9P1GIE0"/>
<dbReference type="InterPro" id="IPR027417">
    <property type="entry name" value="P-loop_NTPase"/>
</dbReference>
<dbReference type="EMBL" id="CAMXCT020006512">
    <property type="protein sequence ID" value="CAL1168446.1"/>
    <property type="molecule type" value="Genomic_DNA"/>
</dbReference>
<evidence type="ECO:0000259" key="7">
    <source>
        <dbReference type="PROSITE" id="PS50067"/>
    </source>
</evidence>
<name>A0A9P1GIE0_9DINO</name>
<dbReference type="Proteomes" id="UP001152797">
    <property type="component" value="Unassembled WGS sequence"/>
</dbReference>
<feature type="region of interest" description="Disordered" evidence="6">
    <location>
        <begin position="301"/>
        <end position="321"/>
    </location>
</feature>
<dbReference type="OrthoDB" id="10652142at2759"/>
<keyword evidence="10" id="KW-1185">Reference proteome</keyword>
<reference evidence="8" key="1">
    <citation type="submission" date="2022-10" db="EMBL/GenBank/DDBJ databases">
        <authorList>
            <person name="Chen Y."/>
            <person name="Dougan E. K."/>
            <person name="Chan C."/>
            <person name="Rhodes N."/>
            <person name="Thang M."/>
        </authorList>
    </citation>
    <scope>NUCLEOTIDE SEQUENCE</scope>
</reference>
<dbReference type="GO" id="GO:0005874">
    <property type="term" value="C:microtubule"/>
    <property type="evidence" value="ECO:0007669"/>
    <property type="project" value="UniProtKB-KW"/>
</dbReference>
<dbReference type="InterPro" id="IPR001752">
    <property type="entry name" value="Kinesin_motor_dom"/>
</dbReference>
<dbReference type="PANTHER" id="PTHR47968">
    <property type="entry name" value="CENTROMERE PROTEIN E"/>
    <property type="match status" value="1"/>
</dbReference>
<evidence type="ECO:0000256" key="3">
    <source>
        <dbReference type="ARBA" id="ARBA00023175"/>
    </source>
</evidence>
<keyword evidence="3" id="KW-0505">Motor protein</keyword>
<dbReference type="SMART" id="SM00129">
    <property type="entry name" value="KISc"/>
    <property type="match status" value="1"/>
</dbReference>
<dbReference type="GO" id="GO:0005524">
    <property type="term" value="F:ATP binding"/>
    <property type="evidence" value="ECO:0007669"/>
    <property type="project" value="InterPro"/>
</dbReference>
<dbReference type="Gene3D" id="3.40.850.10">
    <property type="entry name" value="Kinesin motor domain"/>
    <property type="match status" value="1"/>
</dbReference>
<protein>
    <submittedName>
        <fullName evidence="9">Kinesin-like protein KIN-7L, chloroplastic</fullName>
    </submittedName>
</protein>
<reference evidence="9 10" key="2">
    <citation type="submission" date="2024-05" db="EMBL/GenBank/DDBJ databases">
        <authorList>
            <person name="Chen Y."/>
            <person name="Shah S."/>
            <person name="Dougan E. K."/>
            <person name="Thang M."/>
            <person name="Chan C."/>
        </authorList>
    </citation>
    <scope>NUCLEOTIDE SEQUENCE [LARGE SCALE GENOMIC DNA]</scope>
</reference>
<evidence type="ECO:0000256" key="6">
    <source>
        <dbReference type="SAM" id="MobiDB-lite"/>
    </source>
</evidence>
<dbReference type="GO" id="GO:0008017">
    <property type="term" value="F:microtubule binding"/>
    <property type="evidence" value="ECO:0007669"/>
    <property type="project" value="InterPro"/>
</dbReference>
<dbReference type="EMBL" id="CAMXCT010006512">
    <property type="protein sequence ID" value="CAI4015071.1"/>
    <property type="molecule type" value="Genomic_DNA"/>
</dbReference>
<sequence length="833" mass="92260">MADPLQDVVTFWITLGFWCRCVCDHWPELPQRQATLGRLNVGQMDSNWCVTKGGPSQRDHLPLIIVLTIGPATENSSMRPPKSWCNLRWMDRMHRSWPMAKQVRARRIPYLELPTSRASCRWQSRRSLVFKKMVWGLSAEGLRAVGKQASVSYYEIFNEKVTDLLATNPVSTSLPVKESAGQGFFVQGLREAPVYSNEDVLCLVARGEERRRYARTRWNDYSSRSHVIFTLSFAARGAIEVSARSKLDIVDLAGCENHKHEASEDGRHINRSLFFLGEVISKLCKDGHRLSCSPTRRAPSLLRKELASPSPRSGRELSRSGATWSAALRTAEHSRPRSPSARGDFIPYRDSKLTRVLRSSLGGDARTLLLVTVHPAASFAEQSLTSLRFATKARSVDNYIPGAASEVGEISVATSDAQRTIEVLQEKLRRLEERGVAPGVADTYRRKDRRGPDADLLQKELEHMRVELREKERELANQARLLSERDRQLGGSTGYFYIRKAPKSVVFGDFQGLPRTHSDASAKVPVWSDTGFRDLGSSIRFLQNVSDPKQIKDQVPASKSDAVSTQSSSTVATEEDHSIKGGRLMGSAVKSLLKHFDSAALGVKFVLGETRVDACYGRISIDGLTIENPEGFSSEYLLKASKLMIDLDMQKLITSWGKTLEVEKVVLQDVDVIYERSWSTSNVDTVNHKLTTSKVGSRTPKNQPEKVVVHKVLLSNIGAKACTTLGSMGPRLAVGDIKYEDFNAEMGAQTVVDGISLVLETLLKSIVASLLGKESCKSAWGALEHGKSRVRLAVSQLCQQISDLGDCSSCRSCQRGEEVIERDGSGDSGHLAV</sequence>
<feature type="region of interest" description="Disordered" evidence="6">
    <location>
        <begin position="550"/>
        <end position="576"/>
    </location>
</feature>
<dbReference type="InterPro" id="IPR036961">
    <property type="entry name" value="Kinesin_motor_dom_sf"/>
</dbReference>
<gene>
    <name evidence="8" type="ORF">C1SCF055_LOCUS39924</name>
</gene>